<evidence type="ECO:0000313" key="1">
    <source>
        <dbReference type="EMBL" id="MCQ4166006.1"/>
    </source>
</evidence>
<protein>
    <submittedName>
        <fullName evidence="1">Uncharacterized protein</fullName>
    </submittedName>
</protein>
<name>A0ABT1QUN8_9GAMM</name>
<sequence>MNLTIPPFDTAVDSLRGFLRRQGHSAAIFRVFRDDVWLRCGRPAWLRLPVATDNEVLARQVYAEGCARGLVRIDAVVECDYGTGATVWFPRTPEEEIQGWDSGLKLSIAFPLPRARIAGPLFWRLLQWHPGLRRFQRHRQGAPGSRRWAAE</sequence>
<keyword evidence="2" id="KW-1185">Reference proteome</keyword>
<proteinExistence type="predicted"/>
<dbReference type="EMBL" id="JANFQO010000013">
    <property type="protein sequence ID" value="MCQ4166006.1"/>
    <property type="molecule type" value="Genomic_DNA"/>
</dbReference>
<gene>
    <name evidence="1" type="ORF">NM961_14890</name>
</gene>
<dbReference type="RefSeq" id="WP_255915194.1">
    <property type="nucleotide sequence ID" value="NZ_JANFQO010000013.1"/>
</dbReference>
<reference evidence="1" key="1">
    <citation type="submission" date="2022-07" db="EMBL/GenBank/DDBJ databases">
        <title>Tahibacter sp., a new gammaproteobacterium isolated from the silt sample collected at pig farm.</title>
        <authorList>
            <person name="Chen H."/>
        </authorList>
    </citation>
    <scope>NUCLEOTIDE SEQUENCE</scope>
    <source>
        <strain evidence="1">P2K</strain>
    </source>
</reference>
<comment type="caution">
    <text evidence="1">The sequence shown here is derived from an EMBL/GenBank/DDBJ whole genome shotgun (WGS) entry which is preliminary data.</text>
</comment>
<accession>A0ABT1QUN8</accession>
<evidence type="ECO:0000313" key="2">
    <source>
        <dbReference type="Proteomes" id="UP001165498"/>
    </source>
</evidence>
<organism evidence="1 2">
    <name type="scientific">Tahibacter harae</name>
    <dbReference type="NCBI Taxonomy" id="2963937"/>
    <lineage>
        <taxon>Bacteria</taxon>
        <taxon>Pseudomonadati</taxon>
        <taxon>Pseudomonadota</taxon>
        <taxon>Gammaproteobacteria</taxon>
        <taxon>Lysobacterales</taxon>
        <taxon>Rhodanobacteraceae</taxon>
        <taxon>Tahibacter</taxon>
    </lineage>
</organism>
<dbReference type="Proteomes" id="UP001165498">
    <property type="component" value="Unassembled WGS sequence"/>
</dbReference>